<dbReference type="SUPFAM" id="SSF49785">
    <property type="entry name" value="Galactose-binding domain-like"/>
    <property type="match status" value="1"/>
</dbReference>
<dbReference type="InterPro" id="IPR043159">
    <property type="entry name" value="Lectin_gal-bd_sf"/>
</dbReference>
<dbReference type="CDD" id="cd22823">
    <property type="entry name" value="Gal_Rha_Lectin"/>
    <property type="match status" value="1"/>
</dbReference>
<evidence type="ECO:0000313" key="2">
    <source>
        <dbReference type="EMBL" id="CDW38090.1"/>
    </source>
</evidence>
<dbReference type="GO" id="GO:0030246">
    <property type="term" value="F:carbohydrate binding"/>
    <property type="evidence" value="ECO:0007669"/>
    <property type="project" value="UniProtKB-KW"/>
</dbReference>
<feature type="non-terminal residue" evidence="2">
    <location>
        <position position="1"/>
    </location>
</feature>
<dbReference type="PANTHER" id="PTHR46780">
    <property type="entry name" value="PROTEIN EVA-1"/>
    <property type="match status" value="1"/>
</dbReference>
<dbReference type="InterPro" id="IPR008979">
    <property type="entry name" value="Galactose-bd-like_sf"/>
</dbReference>
<evidence type="ECO:0000259" key="1">
    <source>
        <dbReference type="PROSITE" id="PS50228"/>
    </source>
</evidence>
<dbReference type="InterPro" id="IPR000922">
    <property type="entry name" value="Lectin_gal-bd_dom"/>
</dbReference>
<dbReference type="PROSITE" id="PS50228">
    <property type="entry name" value="SUEL_LECTIN"/>
    <property type="match status" value="1"/>
</dbReference>
<protein>
    <submittedName>
        <fullName evidence="2">Lrhamnosebinding lectin CSL1like [Pundamilia nyererei]</fullName>
    </submittedName>
</protein>
<dbReference type="Gene3D" id="2.60.120.740">
    <property type="match status" value="1"/>
</dbReference>
<dbReference type="Pfam" id="PF02140">
    <property type="entry name" value="SUEL_Lectin"/>
    <property type="match status" value="1"/>
</dbReference>
<reference evidence="2" key="1">
    <citation type="submission" date="2014-05" db="EMBL/GenBank/DDBJ databases">
        <authorList>
            <person name="Chronopoulou M."/>
        </authorList>
    </citation>
    <scope>NUCLEOTIDE SEQUENCE</scope>
    <source>
        <tissue evidence="2">Whole organism</tissue>
    </source>
</reference>
<feature type="domain" description="SUEL-type lectin" evidence="1">
    <location>
        <begin position="134"/>
        <end position="223"/>
    </location>
</feature>
<dbReference type="AlphaFoldDB" id="A0A0K2UJ61"/>
<keyword evidence="2" id="KW-0430">Lectin</keyword>
<accession>A0A0K2UJ61</accession>
<dbReference type="EMBL" id="HACA01020729">
    <property type="protein sequence ID" value="CDW38090.1"/>
    <property type="molecule type" value="Transcribed_RNA"/>
</dbReference>
<name>A0A0K2UJ61_LEPSM</name>
<proteinExistence type="predicted"/>
<sequence>DFHHRIPQELYQRANSMFIKVILLSILGGICTPIGGDKRNKFPLGSHANPPFEFADCLYRYFSCSDDHTYGKWPMNSRICYRDYQFCLAEAKWNQGVISHNGVTITYPLENPTYNTEISTIGHYLFNFAFHERICSYKKENLSCGPFGNIHIIFVFFGRVEGNDCPTILPSEFSHKSCEVENAFEYVYKRCDGKKKCSISPKELDPKHCKGMYPYLEMKYTCSGFERPSVSSSGGYNSSFNFGAVVDQDISTSYSTNIQTQPWIQLGFSYNFEVQQVLVFANKDPDYVHISTIEVQLTNGQVINRPPFYESTNNCIKNAPWDLTFQCNSYTENNGLIIYSTDNGAMSIKEVTIIIENPFKDDVNTGDGGSSVEMPNQNTEKNIYVIIDKACAKDQISLSCYNYGGNVIVIEFITGRTKGMCNSEMPIIECSKTFNEMLPSCMDYQACLPTYDRTFMSIVNKMNRESDCNRVNYYEFHYACDGLPQPQITASSVDNGFSLDFLFYEDHSPDSYYSSKKEDSPWIHLVFGQHLAVQGVQFTLTYVKDPEALFQNIEVRVGKHNVTSSSEIEGNPICGRYNGPPYPDQKHVVITCGMNGEFVVGKHMTIQKLGYGVLQIRDIVVLLKPEVALSYVYR</sequence>
<dbReference type="Gene3D" id="2.60.120.260">
    <property type="entry name" value="Galactose-binding domain-like"/>
    <property type="match status" value="2"/>
</dbReference>
<organism evidence="2">
    <name type="scientific">Lepeophtheirus salmonis</name>
    <name type="common">Salmon louse</name>
    <name type="synonym">Caligus salmonis</name>
    <dbReference type="NCBI Taxonomy" id="72036"/>
    <lineage>
        <taxon>Eukaryota</taxon>
        <taxon>Metazoa</taxon>
        <taxon>Ecdysozoa</taxon>
        <taxon>Arthropoda</taxon>
        <taxon>Crustacea</taxon>
        <taxon>Multicrustacea</taxon>
        <taxon>Hexanauplia</taxon>
        <taxon>Copepoda</taxon>
        <taxon>Siphonostomatoida</taxon>
        <taxon>Caligidae</taxon>
        <taxon>Lepeophtheirus</taxon>
    </lineage>
</organism>